<dbReference type="GO" id="GO:0005634">
    <property type="term" value="C:nucleus"/>
    <property type="evidence" value="ECO:0007669"/>
    <property type="project" value="UniProtKB-SubCell"/>
</dbReference>
<keyword evidence="13" id="KW-1185">Reference proteome</keyword>
<evidence type="ECO:0000256" key="8">
    <source>
        <dbReference type="ARBA" id="ARBA00023242"/>
    </source>
</evidence>
<dbReference type="SUPFAM" id="SSF50978">
    <property type="entry name" value="WD40 repeat-like"/>
    <property type="match status" value="1"/>
</dbReference>
<evidence type="ECO:0000259" key="11">
    <source>
        <dbReference type="Pfam" id="PF24105"/>
    </source>
</evidence>
<feature type="region of interest" description="Disordered" evidence="10">
    <location>
        <begin position="369"/>
        <end position="392"/>
    </location>
</feature>
<keyword evidence="6" id="KW-0156">Chromatin regulator</keyword>
<dbReference type="PANTHER" id="PTHR15271:SF4">
    <property type="entry name" value="CHROMATIN ASSEMBLY FACTOR 1 SUBUNIT B"/>
    <property type="match status" value="1"/>
</dbReference>
<dbReference type="PROSITE" id="PS00678">
    <property type="entry name" value="WD_REPEATS_1"/>
    <property type="match status" value="1"/>
</dbReference>
<feature type="compositionally biased region" description="Basic and acidic residues" evidence="10">
    <location>
        <begin position="530"/>
        <end position="556"/>
    </location>
</feature>
<evidence type="ECO:0000256" key="6">
    <source>
        <dbReference type="ARBA" id="ARBA00022853"/>
    </source>
</evidence>
<protein>
    <recommendedName>
        <fullName evidence="11">CAF1B/HIR1 beta-propeller domain-containing protein</fullName>
    </recommendedName>
</protein>
<comment type="similarity">
    <text evidence="2">Belongs to the WD repeat HIR1 family.</text>
</comment>
<feature type="compositionally biased region" description="Low complexity" evidence="10">
    <location>
        <begin position="378"/>
        <end position="392"/>
    </location>
</feature>
<dbReference type="EMBL" id="JAAAIL010000639">
    <property type="protein sequence ID" value="KAG0274187.1"/>
    <property type="molecule type" value="Genomic_DNA"/>
</dbReference>
<evidence type="ECO:0000256" key="5">
    <source>
        <dbReference type="ARBA" id="ARBA00022763"/>
    </source>
</evidence>
<feature type="repeat" description="WD" evidence="9">
    <location>
        <begin position="113"/>
        <end position="154"/>
    </location>
</feature>
<dbReference type="InterPro" id="IPR001680">
    <property type="entry name" value="WD40_rpt"/>
</dbReference>
<evidence type="ECO:0000256" key="3">
    <source>
        <dbReference type="ARBA" id="ARBA00022574"/>
    </source>
</evidence>
<dbReference type="Gene3D" id="2.130.10.10">
    <property type="entry name" value="YVTN repeat-like/Quinoprotein amine dehydrogenase"/>
    <property type="match status" value="3"/>
</dbReference>
<comment type="subcellular location">
    <subcellularLocation>
        <location evidence="1">Nucleus</location>
    </subcellularLocation>
</comment>
<evidence type="ECO:0000256" key="1">
    <source>
        <dbReference type="ARBA" id="ARBA00004123"/>
    </source>
</evidence>
<dbReference type="GO" id="GO:0006334">
    <property type="term" value="P:nucleosome assembly"/>
    <property type="evidence" value="ECO:0007669"/>
    <property type="project" value="TreeGrafter"/>
</dbReference>
<feature type="compositionally biased region" description="Low complexity" evidence="10">
    <location>
        <begin position="571"/>
        <end position="621"/>
    </location>
</feature>
<feature type="compositionally biased region" description="Low complexity" evidence="10">
    <location>
        <begin position="223"/>
        <end position="235"/>
    </location>
</feature>
<feature type="region of interest" description="Disordered" evidence="10">
    <location>
        <begin position="223"/>
        <end position="262"/>
    </location>
</feature>
<dbReference type="InterPro" id="IPR015943">
    <property type="entry name" value="WD40/YVTN_repeat-like_dom_sf"/>
</dbReference>
<dbReference type="InterPro" id="IPR019775">
    <property type="entry name" value="WD40_repeat_CS"/>
</dbReference>
<feature type="compositionally biased region" description="Low complexity" evidence="10">
    <location>
        <begin position="692"/>
        <end position="704"/>
    </location>
</feature>
<organism evidence="12 13">
    <name type="scientific">Linnemannia exigua</name>
    <dbReference type="NCBI Taxonomy" id="604196"/>
    <lineage>
        <taxon>Eukaryota</taxon>
        <taxon>Fungi</taxon>
        <taxon>Fungi incertae sedis</taxon>
        <taxon>Mucoromycota</taxon>
        <taxon>Mortierellomycotina</taxon>
        <taxon>Mortierellomycetes</taxon>
        <taxon>Mortierellales</taxon>
        <taxon>Mortierellaceae</taxon>
        <taxon>Linnemannia</taxon>
    </lineage>
</organism>
<dbReference type="GO" id="GO:0006335">
    <property type="term" value="P:DNA replication-dependent chromatin assembly"/>
    <property type="evidence" value="ECO:0007669"/>
    <property type="project" value="InterPro"/>
</dbReference>
<keyword evidence="3 9" id="KW-0853">WD repeat</keyword>
<feature type="repeat" description="WD" evidence="9">
    <location>
        <begin position="155"/>
        <end position="186"/>
    </location>
</feature>
<evidence type="ECO:0000313" key="13">
    <source>
        <dbReference type="Proteomes" id="UP001194580"/>
    </source>
</evidence>
<dbReference type="Pfam" id="PF24105">
    <property type="entry name" value="Beta-prop_CAF1B_HIR1"/>
    <property type="match status" value="2"/>
</dbReference>
<evidence type="ECO:0000256" key="2">
    <source>
        <dbReference type="ARBA" id="ARBA00007306"/>
    </source>
</evidence>
<keyword evidence="5" id="KW-0227">DNA damage</keyword>
<gene>
    <name evidence="12" type="ORF">BGZ95_010022</name>
</gene>
<evidence type="ECO:0000256" key="4">
    <source>
        <dbReference type="ARBA" id="ARBA00022737"/>
    </source>
</evidence>
<evidence type="ECO:0000313" key="12">
    <source>
        <dbReference type="EMBL" id="KAG0274187.1"/>
    </source>
</evidence>
<evidence type="ECO:0000256" key="10">
    <source>
        <dbReference type="SAM" id="MobiDB-lite"/>
    </source>
</evidence>
<accession>A0AAD4DC04</accession>
<dbReference type="GO" id="GO:0006281">
    <property type="term" value="P:DNA repair"/>
    <property type="evidence" value="ECO:0007669"/>
    <property type="project" value="UniProtKB-KW"/>
</dbReference>
<keyword evidence="4" id="KW-0677">Repeat</keyword>
<dbReference type="PANTHER" id="PTHR15271">
    <property type="entry name" value="CHROMATIN ASSEMBLY FACTOR 1 SUBUNIT B"/>
    <property type="match status" value="1"/>
</dbReference>
<comment type="caution">
    <text evidence="12">The sequence shown here is derived from an EMBL/GenBank/DDBJ whole genome shotgun (WGS) entry which is preliminary data.</text>
</comment>
<evidence type="ECO:0000256" key="7">
    <source>
        <dbReference type="ARBA" id="ARBA00023204"/>
    </source>
</evidence>
<dbReference type="PROSITE" id="PS50082">
    <property type="entry name" value="WD_REPEATS_2"/>
    <property type="match status" value="2"/>
</dbReference>
<evidence type="ECO:0000256" key="9">
    <source>
        <dbReference type="PROSITE-ProRule" id="PRU00221"/>
    </source>
</evidence>
<feature type="domain" description="CAF1B/HIR1 beta-propeller" evidence="11">
    <location>
        <begin position="1"/>
        <end position="193"/>
    </location>
</feature>
<reference evidence="12" key="1">
    <citation type="journal article" date="2020" name="Fungal Divers.">
        <title>Resolving the Mortierellaceae phylogeny through synthesis of multi-gene phylogenetics and phylogenomics.</title>
        <authorList>
            <person name="Vandepol N."/>
            <person name="Liber J."/>
            <person name="Desiro A."/>
            <person name="Na H."/>
            <person name="Kennedy M."/>
            <person name="Barry K."/>
            <person name="Grigoriev I.V."/>
            <person name="Miller A.N."/>
            <person name="O'Donnell K."/>
            <person name="Stajich J.E."/>
            <person name="Bonito G."/>
        </authorList>
    </citation>
    <scope>NUCLEOTIDE SEQUENCE</scope>
    <source>
        <strain evidence="12">NRRL 28262</strain>
    </source>
</reference>
<dbReference type="Proteomes" id="UP001194580">
    <property type="component" value="Unassembled WGS sequence"/>
</dbReference>
<sequence length="721" mass="77004">MRVKPLQIHWHDKQPIYSAHFEPGPKGRLATAGGDGNVRLWKVVKDKEKDSTHIEFLSSLNRHTAAVNVVRFSPTDGNIILWRPTENKEVVSRFAESDDDEFERETWRVQSMMRGSLSDIYDIAWSPDGRFIISGSIDNTARIWDVKDAKCIHVIADHRHYVQGVAWDPLGDFVATQSSDRSVHIYGFKIDKNGHVVVNNLGKSTKLDLSKLRSMPQPAVPVSTAATSALTSNNAQTKVTGDTDMAVDSSTEKEDTSKPATRTPKTFRLYHDETLTSFFRRLSFTPDGSMLITPAGQYRVSIQKTGTQKDEESSTAPQASELEMRNTAYIYARRDFGRGPVAHLPGHKKPSVAIKCSPVLYELRPIQPAGPSSSYHRSTAASVPSTATSSTADTTVATQENAAAPRAPSVFGLGYRSIYAVATQDSILIYDTQQSAALALVSHLHYATFTDMAWSSDGCNLILTSSDGFCSIISFEEGELGTVYTPPKAMMDLLPAPDSTLAPINESLDAAANIAATAGMLQKLNGLSLTEKKEQKASEKKEPKEPKAKAKQEKSESAGAPKKSTTKKAAGKTQTTLSTPASSGAASGKVASASASASASAVTTATQSPASASPAESPKTSFKTERDGDSVMSIASEQPTPKKRRIQPTFVSALPGSVDLAPVAAAAAALPSPASAPMTVRPLTALDFAQPGSANAAAASTTTPKPKKRIAPTFVSALPGH</sequence>
<feature type="region of interest" description="Disordered" evidence="10">
    <location>
        <begin position="529"/>
        <end position="647"/>
    </location>
</feature>
<name>A0AAD4DC04_9FUNG</name>
<dbReference type="SMART" id="SM00320">
    <property type="entry name" value="WD40"/>
    <property type="match status" value="5"/>
</dbReference>
<keyword evidence="7" id="KW-0234">DNA repair</keyword>
<dbReference type="InterPro" id="IPR055410">
    <property type="entry name" value="Beta-prop_CAF1B_HIR1"/>
</dbReference>
<feature type="domain" description="CAF1B/HIR1 beta-propeller" evidence="11">
    <location>
        <begin position="249"/>
        <end position="480"/>
    </location>
</feature>
<dbReference type="InterPro" id="IPR036322">
    <property type="entry name" value="WD40_repeat_dom_sf"/>
</dbReference>
<dbReference type="InterPro" id="IPR045145">
    <property type="entry name" value="PTHR15271"/>
</dbReference>
<keyword evidence="8" id="KW-0539">Nucleus</keyword>
<dbReference type="AlphaFoldDB" id="A0AAD4DC04"/>
<dbReference type="PROSITE" id="PS50294">
    <property type="entry name" value="WD_REPEATS_REGION"/>
    <property type="match status" value="1"/>
</dbReference>
<proteinExistence type="inferred from homology"/>
<dbReference type="GO" id="GO:0033186">
    <property type="term" value="C:CAF-1 complex"/>
    <property type="evidence" value="ECO:0007669"/>
    <property type="project" value="TreeGrafter"/>
</dbReference>
<feature type="region of interest" description="Disordered" evidence="10">
    <location>
        <begin position="692"/>
        <end position="721"/>
    </location>
</feature>